<dbReference type="AlphaFoldDB" id="A0AAV7M200"/>
<organism evidence="2 3">
    <name type="scientific">Pleurodeles waltl</name>
    <name type="common">Iberian ribbed newt</name>
    <dbReference type="NCBI Taxonomy" id="8319"/>
    <lineage>
        <taxon>Eukaryota</taxon>
        <taxon>Metazoa</taxon>
        <taxon>Chordata</taxon>
        <taxon>Craniata</taxon>
        <taxon>Vertebrata</taxon>
        <taxon>Euteleostomi</taxon>
        <taxon>Amphibia</taxon>
        <taxon>Batrachia</taxon>
        <taxon>Caudata</taxon>
        <taxon>Salamandroidea</taxon>
        <taxon>Salamandridae</taxon>
        <taxon>Pleurodelinae</taxon>
        <taxon>Pleurodeles</taxon>
    </lineage>
</organism>
<keyword evidence="3" id="KW-1185">Reference proteome</keyword>
<feature type="region of interest" description="Disordered" evidence="1">
    <location>
        <begin position="1"/>
        <end position="47"/>
    </location>
</feature>
<reference evidence="2" key="1">
    <citation type="journal article" date="2022" name="bioRxiv">
        <title>Sequencing and chromosome-scale assembly of the giantPleurodeles waltlgenome.</title>
        <authorList>
            <person name="Brown T."/>
            <person name="Elewa A."/>
            <person name="Iarovenko S."/>
            <person name="Subramanian E."/>
            <person name="Araus A.J."/>
            <person name="Petzold A."/>
            <person name="Susuki M."/>
            <person name="Suzuki K.-i.T."/>
            <person name="Hayashi T."/>
            <person name="Toyoda A."/>
            <person name="Oliveira C."/>
            <person name="Osipova E."/>
            <person name="Leigh N.D."/>
            <person name="Simon A."/>
            <person name="Yun M.H."/>
        </authorList>
    </citation>
    <scope>NUCLEOTIDE SEQUENCE</scope>
    <source>
        <strain evidence="2">20211129_DDA</strain>
        <tissue evidence="2">Liver</tissue>
    </source>
</reference>
<comment type="caution">
    <text evidence="2">The sequence shown here is derived from an EMBL/GenBank/DDBJ whole genome shotgun (WGS) entry which is preliminary data.</text>
</comment>
<dbReference type="Proteomes" id="UP001066276">
    <property type="component" value="Chromosome 10"/>
</dbReference>
<sequence>MEEVVTSRAALRHAHHLPEADCAPQQHPSGQKDPQHQEGCHGLEGVAATPPSSCLLHRTTAREMEHGAYEARTWGGTPEVATHYRRKPVNCAARPAQLLALENTGSTSCPARERERVTLLKKAAAKLPQSAPEGAHISYFSQK</sequence>
<dbReference type="EMBL" id="JANPWB010000014">
    <property type="protein sequence ID" value="KAJ1096602.1"/>
    <property type="molecule type" value="Genomic_DNA"/>
</dbReference>
<evidence type="ECO:0000256" key="1">
    <source>
        <dbReference type="SAM" id="MobiDB-lite"/>
    </source>
</evidence>
<evidence type="ECO:0000313" key="3">
    <source>
        <dbReference type="Proteomes" id="UP001066276"/>
    </source>
</evidence>
<accession>A0AAV7M200</accession>
<protein>
    <submittedName>
        <fullName evidence="2">Uncharacterized protein</fullName>
    </submittedName>
</protein>
<evidence type="ECO:0000313" key="2">
    <source>
        <dbReference type="EMBL" id="KAJ1096602.1"/>
    </source>
</evidence>
<gene>
    <name evidence="2" type="ORF">NDU88_001737</name>
</gene>
<name>A0AAV7M200_PLEWA</name>
<proteinExistence type="predicted"/>